<feature type="compositionally biased region" description="Basic and acidic residues" evidence="1">
    <location>
        <begin position="29"/>
        <end position="61"/>
    </location>
</feature>
<feature type="compositionally biased region" description="Basic residues" evidence="1">
    <location>
        <begin position="62"/>
        <end position="71"/>
    </location>
</feature>
<dbReference type="Proteomes" id="UP001372834">
    <property type="component" value="Unassembled WGS sequence"/>
</dbReference>
<reference evidence="2 3" key="1">
    <citation type="submission" date="2023-10" db="EMBL/GenBank/DDBJ databases">
        <title>Genomes of two closely related lineages of the louse Polyplax serrata with different host specificities.</title>
        <authorList>
            <person name="Martinu J."/>
            <person name="Tarabai H."/>
            <person name="Stefka J."/>
            <person name="Hypsa V."/>
        </authorList>
    </citation>
    <scope>NUCLEOTIDE SEQUENCE [LARGE SCALE GENOMIC DNA]</scope>
    <source>
        <strain evidence="2">HR10_N</strain>
    </source>
</reference>
<evidence type="ECO:0000313" key="2">
    <source>
        <dbReference type="EMBL" id="KAK6625780.1"/>
    </source>
</evidence>
<proteinExistence type="predicted"/>
<protein>
    <submittedName>
        <fullName evidence="2">Uncharacterized protein</fullName>
    </submittedName>
</protein>
<evidence type="ECO:0000256" key="1">
    <source>
        <dbReference type="SAM" id="MobiDB-lite"/>
    </source>
</evidence>
<feature type="region of interest" description="Disordered" evidence="1">
    <location>
        <begin position="1"/>
        <end position="71"/>
    </location>
</feature>
<comment type="caution">
    <text evidence="2">The sequence shown here is derived from an EMBL/GenBank/DDBJ whole genome shotgun (WGS) entry which is preliminary data.</text>
</comment>
<sequence length="71" mass="8202">MTPRFGNGFSLGKNPEKLRGTGEMCGNTKSREVKVRQESGERQEQQQQRRQEQRDEMEGPRGRGKFNKVCC</sequence>
<name>A0AAN8S3B2_POLSC</name>
<organism evidence="2 3">
    <name type="scientific">Polyplax serrata</name>
    <name type="common">Common mouse louse</name>
    <dbReference type="NCBI Taxonomy" id="468196"/>
    <lineage>
        <taxon>Eukaryota</taxon>
        <taxon>Metazoa</taxon>
        <taxon>Ecdysozoa</taxon>
        <taxon>Arthropoda</taxon>
        <taxon>Hexapoda</taxon>
        <taxon>Insecta</taxon>
        <taxon>Pterygota</taxon>
        <taxon>Neoptera</taxon>
        <taxon>Paraneoptera</taxon>
        <taxon>Psocodea</taxon>
        <taxon>Troctomorpha</taxon>
        <taxon>Phthiraptera</taxon>
        <taxon>Anoplura</taxon>
        <taxon>Polyplacidae</taxon>
        <taxon>Polyplax</taxon>
    </lineage>
</organism>
<gene>
    <name evidence="2" type="ORF">RUM43_006079</name>
</gene>
<dbReference type="EMBL" id="JAWJWE010000037">
    <property type="protein sequence ID" value="KAK6625780.1"/>
    <property type="molecule type" value="Genomic_DNA"/>
</dbReference>
<dbReference type="AlphaFoldDB" id="A0AAN8S3B2"/>
<accession>A0AAN8S3B2</accession>
<evidence type="ECO:0000313" key="3">
    <source>
        <dbReference type="Proteomes" id="UP001372834"/>
    </source>
</evidence>